<organism evidence="1">
    <name type="scientific">Glycine max</name>
    <name type="common">Soybean</name>
    <name type="synonym">Glycine hispida</name>
    <dbReference type="NCBI Taxonomy" id="3847"/>
    <lineage>
        <taxon>Eukaryota</taxon>
        <taxon>Viridiplantae</taxon>
        <taxon>Streptophyta</taxon>
        <taxon>Embryophyta</taxon>
        <taxon>Tracheophyta</taxon>
        <taxon>Spermatophyta</taxon>
        <taxon>Magnoliopsida</taxon>
        <taxon>eudicotyledons</taxon>
        <taxon>Gunneridae</taxon>
        <taxon>Pentapetalae</taxon>
        <taxon>rosids</taxon>
        <taxon>fabids</taxon>
        <taxon>Fabales</taxon>
        <taxon>Fabaceae</taxon>
        <taxon>Papilionoideae</taxon>
        <taxon>50 kb inversion clade</taxon>
        <taxon>NPAAA clade</taxon>
        <taxon>indigoferoid/millettioid clade</taxon>
        <taxon>Phaseoleae</taxon>
        <taxon>Glycine</taxon>
        <taxon>Glycine subgen. Soja</taxon>
    </lineage>
</organism>
<reference evidence="1" key="3">
    <citation type="submission" date="2018-07" db="EMBL/GenBank/DDBJ databases">
        <title>WGS assembly of Glycine max.</title>
        <authorList>
            <person name="Schmutz J."/>
            <person name="Cannon S."/>
            <person name="Schlueter J."/>
            <person name="Ma J."/>
            <person name="Mitros T."/>
            <person name="Nelson W."/>
            <person name="Hyten D."/>
            <person name="Song Q."/>
            <person name="Thelen J."/>
            <person name="Cheng J."/>
            <person name="Xu D."/>
            <person name="Hellsten U."/>
            <person name="May G."/>
            <person name="Yu Y."/>
            <person name="Sakurai T."/>
            <person name="Umezawa T."/>
            <person name="Bhattacharyya M."/>
            <person name="Sandhu D."/>
            <person name="Valliyodan B."/>
            <person name="Lindquist E."/>
            <person name="Peto M."/>
            <person name="Grant D."/>
            <person name="Shu S."/>
            <person name="Goodstein D."/>
            <person name="Barry K."/>
            <person name="Futrell-Griggs M."/>
            <person name="Abernathy B."/>
            <person name="Du J."/>
            <person name="Tian Z."/>
            <person name="Zhu L."/>
            <person name="Gill N."/>
            <person name="Joshi T."/>
            <person name="Libault M."/>
            <person name="Sethuraman A."/>
            <person name="Zhang X."/>
            <person name="Shinozaki K."/>
            <person name="Nguyen H."/>
            <person name="Wing R."/>
            <person name="Cregan P."/>
            <person name="Specht J."/>
            <person name="Grimwood J."/>
            <person name="Rokhsar D."/>
            <person name="Stacey G."/>
            <person name="Shoemaker R."/>
            <person name="Jackson S."/>
        </authorList>
    </citation>
    <scope>NUCLEOTIDE SEQUENCE</scope>
    <source>
        <tissue evidence="1">Callus</tissue>
    </source>
</reference>
<dbReference type="EnsemblPlants" id="KRH48282">
    <property type="protein sequence ID" value="KRH48282"/>
    <property type="gene ID" value="GLYMA_07G079800"/>
</dbReference>
<evidence type="ECO:0000313" key="1">
    <source>
        <dbReference type="EMBL" id="KRH48282.1"/>
    </source>
</evidence>
<evidence type="ECO:0000313" key="2">
    <source>
        <dbReference type="EnsemblPlants" id="KRH48282"/>
    </source>
</evidence>
<dbReference type="Proteomes" id="UP000008827">
    <property type="component" value="Chromosome 7"/>
</dbReference>
<name>A0A0R0J1C5_SOYBN</name>
<reference evidence="1 2" key="1">
    <citation type="journal article" date="2010" name="Nature">
        <title>Genome sequence of the palaeopolyploid soybean.</title>
        <authorList>
            <person name="Schmutz J."/>
            <person name="Cannon S.B."/>
            <person name="Schlueter J."/>
            <person name="Ma J."/>
            <person name="Mitros T."/>
            <person name="Nelson W."/>
            <person name="Hyten D.L."/>
            <person name="Song Q."/>
            <person name="Thelen J.J."/>
            <person name="Cheng J."/>
            <person name="Xu D."/>
            <person name="Hellsten U."/>
            <person name="May G.D."/>
            <person name="Yu Y."/>
            <person name="Sakurai T."/>
            <person name="Umezawa T."/>
            <person name="Bhattacharyya M.K."/>
            <person name="Sandhu D."/>
            <person name="Valliyodan B."/>
            <person name="Lindquist E."/>
            <person name="Peto M."/>
            <person name="Grant D."/>
            <person name="Shu S."/>
            <person name="Goodstein D."/>
            <person name="Barry K."/>
            <person name="Futrell-Griggs M."/>
            <person name="Abernathy B."/>
            <person name="Du J."/>
            <person name="Tian Z."/>
            <person name="Zhu L."/>
            <person name="Gill N."/>
            <person name="Joshi T."/>
            <person name="Libault M."/>
            <person name="Sethuraman A."/>
            <person name="Zhang X.-C."/>
            <person name="Shinozaki K."/>
            <person name="Nguyen H.T."/>
            <person name="Wing R.A."/>
            <person name="Cregan P."/>
            <person name="Specht J."/>
            <person name="Grimwood J."/>
            <person name="Rokhsar D."/>
            <person name="Stacey G."/>
            <person name="Shoemaker R.C."/>
            <person name="Jackson S.A."/>
        </authorList>
    </citation>
    <scope>NUCLEOTIDE SEQUENCE</scope>
    <source>
        <strain evidence="2">cv. Williams 82</strain>
        <tissue evidence="1">Callus</tissue>
    </source>
</reference>
<keyword evidence="3" id="KW-1185">Reference proteome</keyword>
<accession>A0A0R0J1C5</accession>
<dbReference type="InParanoid" id="A0A0R0J1C5"/>
<evidence type="ECO:0000313" key="3">
    <source>
        <dbReference type="Proteomes" id="UP000008827"/>
    </source>
</evidence>
<proteinExistence type="predicted"/>
<dbReference type="AlphaFoldDB" id="A0A0R0J1C5"/>
<reference evidence="2" key="2">
    <citation type="submission" date="2018-02" db="UniProtKB">
        <authorList>
            <consortium name="EnsemblPlants"/>
        </authorList>
    </citation>
    <scope>IDENTIFICATION</scope>
    <source>
        <strain evidence="2">Williams 82</strain>
    </source>
</reference>
<protein>
    <submittedName>
        <fullName evidence="1 2">Uncharacterized protein</fullName>
    </submittedName>
</protein>
<sequence>MDPNITQLVGDSANKNTLAFALLPASTVSHGSKYYPTKWWEILANKNTLAFALLPASTGTPTYCSCYSSPGLSEIINTDM</sequence>
<gene>
    <name evidence="1" type="ORF">GLYMA_07G079800</name>
</gene>
<dbReference type="Gramene" id="KRH48282">
    <property type="protein sequence ID" value="KRH48282"/>
    <property type="gene ID" value="GLYMA_07G079800"/>
</dbReference>
<dbReference type="EMBL" id="CM000840">
    <property type="protein sequence ID" value="KRH48282.1"/>
    <property type="molecule type" value="Genomic_DNA"/>
</dbReference>